<dbReference type="STRING" id="1328759.A0A5C2RZP6"/>
<evidence type="ECO:0000313" key="6">
    <source>
        <dbReference type="Proteomes" id="UP000313359"/>
    </source>
</evidence>
<dbReference type="Proteomes" id="UP000313359">
    <property type="component" value="Unassembled WGS sequence"/>
</dbReference>
<keyword evidence="2" id="KW-0378">Hydrolase</keyword>
<dbReference type="Gene3D" id="3.10.129.10">
    <property type="entry name" value="Hotdog Thioesterase"/>
    <property type="match status" value="1"/>
</dbReference>
<evidence type="ECO:0000256" key="3">
    <source>
        <dbReference type="SAM" id="MobiDB-lite"/>
    </source>
</evidence>
<dbReference type="InterPro" id="IPR006683">
    <property type="entry name" value="Thioestr_dom"/>
</dbReference>
<gene>
    <name evidence="5" type="ORF">L227DRAFT_553698</name>
</gene>
<dbReference type="AlphaFoldDB" id="A0A5C2RZP6"/>
<feature type="domain" description="Thioesterase" evidence="4">
    <location>
        <begin position="89"/>
        <end position="166"/>
    </location>
</feature>
<evidence type="ECO:0000256" key="2">
    <source>
        <dbReference type="ARBA" id="ARBA00022801"/>
    </source>
</evidence>
<evidence type="ECO:0000313" key="5">
    <source>
        <dbReference type="EMBL" id="RPD56458.1"/>
    </source>
</evidence>
<dbReference type="GO" id="GO:0047617">
    <property type="term" value="F:fatty acyl-CoA hydrolase activity"/>
    <property type="evidence" value="ECO:0007669"/>
    <property type="project" value="InterPro"/>
</dbReference>
<dbReference type="InterPro" id="IPR029069">
    <property type="entry name" value="HotDog_dom_sf"/>
</dbReference>
<keyword evidence="6" id="KW-1185">Reference proteome</keyword>
<organism evidence="5 6">
    <name type="scientific">Lentinus tigrinus ALCF2SS1-6</name>
    <dbReference type="NCBI Taxonomy" id="1328759"/>
    <lineage>
        <taxon>Eukaryota</taxon>
        <taxon>Fungi</taxon>
        <taxon>Dikarya</taxon>
        <taxon>Basidiomycota</taxon>
        <taxon>Agaricomycotina</taxon>
        <taxon>Agaricomycetes</taxon>
        <taxon>Polyporales</taxon>
        <taxon>Polyporaceae</taxon>
        <taxon>Lentinus</taxon>
    </lineage>
</organism>
<dbReference type="Pfam" id="PF03061">
    <property type="entry name" value="4HBT"/>
    <property type="match status" value="1"/>
</dbReference>
<comment type="similarity">
    <text evidence="1">Belongs to the thioesterase PaaI family.</text>
</comment>
<accession>A0A5C2RZP6</accession>
<dbReference type="CDD" id="cd03443">
    <property type="entry name" value="PaaI_thioesterase"/>
    <property type="match status" value="1"/>
</dbReference>
<feature type="compositionally biased region" description="Low complexity" evidence="3">
    <location>
        <begin position="1"/>
        <end position="11"/>
    </location>
</feature>
<dbReference type="SUPFAM" id="SSF54637">
    <property type="entry name" value="Thioesterase/thiol ester dehydrase-isomerase"/>
    <property type="match status" value="1"/>
</dbReference>
<name>A0A5C2RZP6_9APHY</name>
<dbReference type="PANTHER" id="PTHR21660:SF1">
    <property type="entry name" value="ACYL-COENZYME A THIOESTERASE 13"/>
    <property type="match status" value="1"/>
</dbReference>
<proteinExistence type="inferred from homology"/>
<feature type="region of interest" description="Disordered" evidence="3">
    <location>
        <begin position="1"/>
        <end position="25"/>
    </location>
</feature>
<protein>
    <recommendedName>
        <fullName evidence="4">Thioesterase domain-containing protein</fullName>
    </recommendedName>
</protein>
<sequence length="184" mass="20277">MSSTSSPHSQSQCARAPTRFSDSLTSDQRKQIVDFADVILRGPGQFAKPTGSRLELTDVLVYERPEDGKMHAEVVFEIDMAEDMLNSAKHMHGGCAMFMIDVCSSIALVSLSIAMNKRVYLVSQSLTTVWHSPALLGARLRITNKTTAFGARTVSARTEIWDLTNRRLVATGIHTQMPPSQPKL</sequence>
<dbReference type="InterPro" id="IPR039298">
    <property type="entry name" value="ACOT13"/>
</dbReference>
<evidence type="ECO:0000259" key="4">
    <source>
        <dbReference type="Pfam" id="PF03061"/>
    </source>
</evidence>
<dbReference type="OrthoDB" id="2831072at2759"/>
<dbReference type="PANTHER" id="PTHR21660">
    <property type="entry name" value="THIOESTERASE SUPERFAMILY MEMBER-RELATED"/>
    <property type="match status" value="1"/>
</dbReference>
<reference evidence="5" key="1">
    <citation type="journal article" date="2018" name="Genome Biol. Evol.">
        <title>Genomics and development of Lentinus tigrinus, a white-rot wood-decaying mushroom with dimorphic fruiting bodies.</title>
        <authorList>
            <person name="Wu B."/>
            <person name="Xu Z."/>
            <person name="Knudson A."/>
            <person name="Carlson A."/>
            <person name="Chen N."/>
            <person name="Kovaka S."/>
            <person name="LaButti K."/>
            <person name="Lipzen A."/>
            <person name="Pennachio C."/>
            <person name="Riley R."/>
            <person name="Schakwitz W."/>
            <person name="Umezawa K."/>
            <person name="Ohm R.A."/>
            <person name="Grigoriev I.V."/>
            <person name="Nagy L.G."/>
            <person name="Gibbons J."/>
            <person name="Hibbett D."/>
        </authorList>
    </citation>
    <scope>NUCLEOTIDE SEQUENCE [LARGE SCALE GENOMIC DNA]</scope>
    <source>
        <strain evidence="5">ALCF2SS1-6</strain>
    </source>
</reference>
<evidence type="ECO:0000256" key="1">
    <source>
        <dbReference type="ARBA" id="ARBA00008324"/>
    </source>
</evidence>
<dbReference type="EMBL" id="ML122288">
    <property type="protein sequence ID" value="RPD56458.1"/>
    <property type="molecule type" value="Genomic_DNA"/>
</dbReference>